<evidence type="ECO:0000256" key="2">
    <source>
        <dbReference type="ARBA" id="ARBA00007615"/>
    </source>
</evidence>
<dbReference type="Gene3D" id="2.50.20.10">
    <property type="entry name" value="Lipoprotein localisation LolA/LolB/LppX"/>
    <property type="match status" value="1"/>
</dbReference>
<keyword evidence="6 10" id="KW-0732">Signal</keyword>
<dbReference type="HAMAP" id="MF_00240">
    <property type="entry name" value="LolA"/>
    <property type="match status" value="1"/>
</dbReference>
<dbReference type="GO" id="GO:0042597">
    <property type="term" value="C:periplasmic space"/>
    <property type="evidence" value="ECO:0007669"/>
    <property type="project" value="UniProtKB-SubCell"/>
</dbReference>
<dbReference type="AlphaFoldDB" id="A0A6S6UJ30"/>
<feature type="chain" id="PRO_5028545913" description="Outer-membrane lipoprotein carrier protein" evidence="10">
    <location>
        <begin position="20"/>
        <end position="208"/>
    </location>
</feature>
<evidence type="ECO:0000313" key="11">
    <source>
        <dbReference type="EMBL" id="CAA6828390.1"/>
    </source>
</evidence>
<evidence type="ECO:0000256" key="4">
    <source>
        <dbReference type="ARBA" id="ARBA00014035"/>
    </source>
</evidence>
<evidence type="ECO:0000256" key="3">
    <source>
        <dbReference type="ARBA" id="ARBA00011245"/>
    </source>
</evidence>
<dbReference type="CDD" id="cd16325">
    <property type="entry name" value="LolA"/>
    <property type="match status" value="1"/>
</dbReference>
<evidence type="ECO:0000256" key="5">
    <source>
        <dbReference type="ARBA" id="ARBA00022448"/>
    </source>
</evidence>
<sequence precursor="true">MVKKILAVSLLAMSQSVFAASDARTKLNDFFTNVNSMQGSFTQQVYNKSGKVTDTAKGSMTLQRPGKFHWQYVQPDPQKIISDGKNIWLYDQDLDQVTVKPLSEAVNNTPAAILMQKAIPDTQFKVMEMDAKTSGWDWFYLQPHRKSSDFKAIQLGMDKQGYLRQMVMYDQIGQKTVITFTAKTNVSVAQKMFAFSPPAGVDVIGTPQ</sequence>
<comment type="similarity">
    <text evidence="2 10">Belongs to the LolA family.</text>
</comment>
<dbReference type="GO" id="GO:0042953">
    <property type="term" value="P:lipoprotein transport"/>
    <property type="evidence" value="ECO:0007669"/>
    <property type="project" value="InterPro"/>
</dbReference>
<dbReference type="EMBL" id="CACVAY010000148">
    <property type="protein sequence ID" value="CAA6828390.1"/>
    <property type="molecule type" value="Genomic_DNA"/>
</dbReference>
<keyword evidence="5 10" id="KW-0813">Transport</keyword>
<dbReference type="PANTHER" id="PTHR35869">
    <property type="entry name" value="OUTER-MEMBRANE LIPOPROTEIN CARRIER PROTEIN"/>
    <property type="match status" value="1"/>
</dbReference>
<keyword evidence="7 10" id="KW-0574">Periplasm</keyword>
<evidence type="ECO:0000256" key="10">
    <source>
        <dbReference type="HAMAP-Rule" id="MF_00240"/>
    </source>
</evidence>
<keyword evidence="8 10" id="KW-0653">Protein transport</keyword>
<proteinExistence type="inferred from homology"/>
<organism evidence="11">
    <name type="scientific">uncultured Thiotrichaceae bacterium</name>
    <dbReference type="NCBI Taxonomy" id="298394"/>
    <lineage>
        <taxon>Bacteria</taxon>
        <taxon>Pseudomonadati</taxon>
        <taxon>Pseudomonadota</taxon>
        <taxon>Gammaproteobacteria</taxon>
        <taxon>Thiotrichales</taxon>
        <taxon>Thiotrichaceae</taxon>
        <taxon>environmental samples</taxon>
    </lineage>
</organism>
<comment type="function">
    <text evidence="10">Participates in the translocation of lipoproteins from the inner membrane to the outer membrane. Only forms a complex with a lipoprotein if the residue after the N-terminal Cys is not an aspartate (The Asp acts as a targeting signal to indicate that the lipoprotein should stay in the inner membrane).</text>
</comment>
<keyword evidence="11" id="KW-0449">Lipoprotein</keyword>
<name>A0A6S6UJ30_9GAMM</name>
<dbReference type="SUPFAM" id="SSF89392">
    <property type="entry name" value="Prokaryotic lipoproteins and lipoprotein localization factors"/>
    <property type="match status" value="1"/>
</dbReference>
<dbReference type="Pfam" id="PF03548">
    <property type="entry name" value="LolA"/>
    <property type="match status" value="1"/>
</dbReference>
<dbReference type="PANTHER" id="PTHR35869:SF1">
    <property type="entry name" value="OUTER-MEMBRANE LIPOPROTEIN CARRIER PROTEIN"/>
    <property type="match status" value="1"/>
</dbReference>
<gene>
    <name evidence="10" type="primary">lolA</name>
    <name evidence="11" type="ORF">HELGO_WM9216</name>
</gene>
<evidence type="ECO:0000256" key="6">
    <source>
        <dbReference type="ARBA" id="ARBA00022729"/>
    </source>
</evidence>
<comment type="subunit">
    <text evidence="3 10">Monomer.</text>
</comment>
<dbReference type="GO" id="GO:0044874">
    <property type="term" value="P:lipoprotein localization to outer membrane"/>
    <property type="evidence" value="ECO:0007669"/>
    <property type="project" value="UniProtKB-UniRule"/>
</dbReference>
<dbReference type="InterPro" id="IPR004564">
    <property type="entry name" value="OM_lipoprot_carrier_LolA-like"/>
</dbReference>
<protein>
    <recommendedName>
        <fullName evidence="4 10">Outer-membrane lipoprotein carrier protein</fullName>
    </recommendedName>
</protein>
<evidence type="ECO:0000256" key="7">
    <source>
        <dbReference type="ARBA" id="ARBA00022764"/>
    </source>
</evidence>
<comment type="subcellular location">
    <subcellularLocation>
        <location evidence="1 10">Periplasm</location>
    </subcellularLocation>
</comment>
<dbReference type="NCBIfam" id="TIGR00547">
    <property type="entry name" value="lolA"/>
    <property type="match status" value="1"/>
</dbReference>
<dbReference type="InterPro" id="IPR018323">
    <property type="entry name" value="OM_lipoprot_carrier_LolA_Pbac"/>
</dbReference>
<evidence type="ECO:0000256" key="9">
    <source>
        <dbReference type="ARBA" id="ARBA00023186"/>
    </source>
</evidence>
<keyword evidence="9 10" id="KW-0143">Chaperone</keyword>
<evidence type="ECO:0000256" key="8">
    <source>
        <dbReference type="ARBA" id="ARBA00022927"/>
    </source>
</evidence>
<accession>A0A6S6UJ30</accession>
<evidence type="ECO:0000256" key="1">
    <source>
        <dbReference type="ARBA" id="ARBA00004418"/>
    </source>
</evidence>
<dbReference type="InterPro" id="IPR029046">
    <property type="entry name" value="LolA/LolB/LppX"/>
</dbReference>
<feature type="signal peptide" evidence="10">
    <location>
        <begin position="1"/>
        <end position="19"/>
    </location>
</feature>
<reference evidence="11" key="1">
    <citation type="submission" date="2020-01" db="EMBL/GenBank/DDBJ databases">
        <authorList>
            <person name="Meier V. D."/>
            <person name="Meier V D."/>
        </authorList>
    </citation>
    <scope>NUCLEOTIDE SEQUENCE</scope>
    <source>
        <strain evidence="11">HLG_WM_MAG_07</strain>
    </source>
</reference>